<evidence type="ECO:0000256" key="3">
    <source>
        <dbReference type="ARBA" id="ARBA00022692"/>
    </source>
</evidence>
<dbReference type="Proteomes" id="UP000722791">
    <property type="component" value="Unassembled WGS sequence"/>
</dbReference>
<evidence type="ECO:0000259" key="12">
    <source>
        <dbReference type="PROSITE" id="PS51471"/>
    </source>
</evidence>
<dbReference type="Pfam" id="PF13640">
    <property type="entry name" value="2OG-FeII_Oxy_3"/>
    <property type="match status" value="1"/>
</dbReference>
<evidence type="ECO:0000313" key="14">
    <source>
        <dbReference type="EMBL" id="GIL72519.1"/>
    </source>
</evidence>
<dbReference type="InterPro" id="IPR044862">
    <property type="entry name" value="Pro_4_hyd_alph_FE2OG_OXY"/>
</dbReference>
<keyword evidence="5" id="KW-0223">Dioxygenase</keyword>
<protein>
    <recommendedName>
        <fullName evidence="17">Fe2OG dioxygenase domain-containing protein</fullName>
    </recommendedName>
</protein>
<evidence type="ECO:0000256" key="4">
    <source>
        <dbReference type="ARBA" id="ARBA00022723"/>
    </source>
</evidence>
<reference evidence="14" key="1">
    <citation type="journal article" date="2021" name="Proc. Natl. Acad. Sci. U.S.A.">
        <title>Three genomes in the algal genus Volvox reveal the fate of a haploid sex-determining region after a transition to homothallism.</title>
        <authorList>
            <person name="Yamamoto K."/>
            <person name="Hamaji T."/>
            <person name="Kawai-Toyooka H."/>
            <person name="Matsuzaki R."/>
            <person name="Takahashi F."/>
            <person name="Nishimura Y."/>
            <person name="Kawachi M."/>
            <person name="Noguchi H."/>
            <person name="Minakuchi Y."/>
            <person name="Umen J.G."/>
            <person name="Toyoda A."/>
            <person name="Nozaki H."/>
        </authorList>
    </citation>
    <scope>NUCLEOTIDE SEQUENCE</scope>
    <source>
        <strain evidence="15">NIES-3785</strain>
        <strain evidence="14">NIES-3786</strain>
    </source>
</reference>
<feature type="signal peptide" evidence="11">
    <location>
        <begin position="1"/>
        <end position="28"/>
    </location>
</feature>
<keyword evidence="11" id="KW-0732">Signal</keyword>
<dbReference type="Gene3D" id="2.60.120.620">
    <property type="entry name" value="q2cbj1_9rhob like domain"/>
    <property type="match status" value="1"/>
</dbReference>
<evidence type="ECO:0000256" key="10">
    <source>
        <dbReference type="ARBA" id="ARBA00049169"/>
    </source>
</evidence>
<keyword evidence="9" id="KW-0472">Membrane</keyword>
<feature type="chain" id="PRO_5036433548" description="Fe2OG dioxygenase domain-containing protein" evidence="11">
    <location>
        <begin position="29"/>
        <end position="372"/>
    </location>
</feature>
<dbReference type="GO" id="GO:0005789">
    <property type="term" value="C:endoplasmic reticulum membrane"/>
    <property type="evidence" value="ECO:0007669"/>
    <property type="project" value="UniProtKB-SubCell"/>
</dbReference>
<dbReference type="PANTHER" id="PTHR10869:SF238">
    <property type="entry name" value="PROLYL 4-HYDROXYLASE 6-RELATED"/>
    <property type="match status" value="1"/>
</dbReference>
<accession>A0A8J4C166</accession>
<evidence type="ECO:0000256" key="1">
    <source>
        <dbReference type="ARBA" id="ARBA00001961"/>
    </source>
</evidence>
<dbReference type="PROSITE" id="PS51670">
    <property type="entry name" value="SHKT"/>
    <property type="match status" value="1"/>
</dbReference>
<proteinExistence type="predicted"/>
<dbReference type="OrthoDB" id="420380at2759"/>
<evidence type="ECO:0000256" key="7">
    <source>
        <dbReference type="ARBA" id="ARBA00023002"/>
    </source>
</evidence>
<dbReference type="GO" id="GO:0004656">
    <property type="term" value="F:procollagen-proline 4-dioxygenase activity"/>
    <property type="evidence" value="ECO:0007669"/>
    <property type="project" value="UniProtKB-EC"/>
</dbReference>
<dbReference type="InterPro" id="IPR005123">
    <property type="entry name" value="Oxoglu/Fe-dep_dioxygenase_dom"/>
</dbReference>
<keyword evidence="7" id="KW-0560">Oxidoreductase</keyword>
<dbReference type="EMBL" id="BNCQ01000006">
    <property type="protein sequence ID" value="GIL99011.1"/>
    <property type="molecule type" value="Genomic_DNA"/>
</dbReference>
<comment type="caution">
    <text evidence="14">The sequence shown here is derived from an EMBL/GenBank/DDBJ whole genome shotgun (WGS) entry which is preliminary data.</text>
</comment>
<keyword evidence="6" id="KW-1133">Transmembrane helix</keyword>
<evidence type="ECO:0000256" key="11">
    <source>
        <dbReference type="SAM" id="SignalP"/>
    </source>
</evidence>
<evidence type="ECO:0000256" key="5">
    <source>
        <dbReference type="ARBA" id="ARBA00022964"/>
    </source>
</evidence>
<dbReference type="GO" id="GO:0005506">
    <property type="term" value="F:iron ion binding"/>
    <property type="evidence" value="ECO:0007669"/>
    <property type="project" value="InterPro"/>
</dbReference>
<dbReference type="AlphaFoldDB" id="A0A8J4C166"/>
<dbReference type="SMART" id="SM00702">
    <property type="entry name" value="P4Hc"/>
    <property type="match status" value="1"/>
</dbReference>
<dbReference type="InterPro" id="IPR003582">
    <property type="entry name" value="ShKT_dom"/>
</dbReference>
<evidence type="ECO:0000256" key="2">
    <source>
        <dbReference type="ARBA" id="ARBA00004648"/>
    </source>
</evidence>
<keyword evidence="8" id="KW-0408">Iron</keyword>
<evidence type="ECO:0000256" key="6">
    <source>
        <dbReference type="ARBA" id="ARBA00022989"/>
    </source>
</evidence>
<dbReference type="Gene3D" id="1.10.10.1940">
    <property type="match status" value="1"/>
</dbReference>
<dbReference type="PANTHER" id="PTHR10869">
    <property type="entry name" value="PROLYL 4-HYDROXYLASE ALPHA SUBUNIT"/>
    <property type="match status" value="1"/>
</dbReference>
<dbReference type="Proteomes" id="UP000747110">
    <property type="component" value="Unassembled WGS sequence"/>
</dbReference>
<name>A0A8J4C166_9CHLO</name>
<dbReference type="EMBL" id="BNCP01000004">
    <property type="protein sequence ID" value="GIL72519.1"/>
    <property type="molecule type" value="Genomic_DNA"/>
</dbReference>
<comment type="subcellular location">
    <subcellularLocation>
        <location evidence="2">Endoplasmic reticulum membrane</location>
        <topology evidence="2">Single-pass type II membrane protein</topology>
    </subcellularLocation>
</comment>
<evidence type="ECO:0000313" key="15">
    <source>
        <dbReference type="EMBL" id="GIL99011.1"/>
    </source>
</evidence>
<organism evidence="14 16">
    <name type="scientific">Volvox reticuliferus</name>
    <dbReference type="NCBI Taxonomy" id="1737510"/>
    <lineage>
        <taxon>Eukaryota</taxon>
        <taxon>Viridiplantae</taxon>
        <taxon>Chlorophyta</taxon>
        <taxon>core chlorophytes</taxon>
        <taxon>Chlorophyceae</taxon>
        <taxon>CS clade</taxon>
        <taxon>Chlamydomonadales</taxon>
        <taxon>Volvocaceae</taxon>
        <taxon>Volvox</taxon>
    </lineage>
</organism>
<keyword evidence="3" id="KW-0812">Transmembrane</keyword>
<sequence length="372" mass="42292">MGRKPQLLAATAALFVITLFGFTQLTSAALIGGIGVGEERLIGWRGDTYKPKDTKSREPFVSVISWRPRAFVIHNFLTEHECTHVADLAQVHMRRSTVVAENGSSVLDDYRTSYGTFINRYQTPVIAAIEDRVALLTRTPVVYQEDMQVLRYGLGQYYHRHTDSLENDSPRMATVLLYLSDPELGGETAFPQATTWSDPAMPNVFGPFSDCVKDNVAFKPRRGDALLFWSVQPDGRTEDLMSEHEGCPVIRGVKWTATVWVHTLPFRPEEFDERRRTFTRHDQEEDPGLCTDRHSECPRWAKSGECERNANYMRGDANQVGSCRRTCGVCEDCELGDRACYNRNRDRQGYLVYHPEELISGRAVEAGLDWRE</sequence>
<keyword evidence="4" id="KW-0479">Metal-binding</keyword>
<feature type="domain" description="ShKT" evidence="13">
    <location>
        <begin position="290"/>
        <end position="330"/>
    </location>
</feature>
<dbReference type="PROSITE" id="PS51471">
    <property type="entry name" value="FE2OG_OXY"/>
    <property type="match status" value="1"/>
</dbReference>
<evidence type="ECO:0000256" key="9">
    <source>
        <dbReference type="ARBA" id="ARBA00023136"/>
    </source>
</evidence>
<gene>
    <name evidence="14" type="ORF">Vretifemale_2875</name>
    <name evidence="15" type="ORF">Vretimale_4304</name>
</gene>
<dbReference type="GO" id="GO:0031418">
    <property type="term" value="F:L-ascorbic acid binding"/>
    <property type="evidence" value="ECO:0007669"/>
    <property type="project" value="InterPro"/>
</dbReference>
<evidence type="ECO:0008006" key="17">
    <source>
        <dbReference type="Google" id="ProtNLM"/>
    </source>
</evidence>
<comment type="cofactor">
    <cofactor evidence="1">
        <name>L-ascorbate</name>
        <dbReference type="ChEBI" id="CHEBI:38290"/>
    </cofactor>
</comment>
<dbReference type="Pfam" id="PF01549">
    <property type="entry name" value="ShK"/>
    <property type="match status" value="1"/>
</dbReference>
<dbReference type="InterPro" id="IPR006620">
    <property type="entry name" value="Pro_4_hyd_alph"/>
</dbReference>
<evidence type="ECO:0000259" key="13">
    <source>
        <dbReference type="PROSITE" id="PS51670"/>
    </source>
</evidence>
<keyword evidence="16" id="KW-1185">Reference proteome</keyword>
<comment type="catalytic activity">
    <reaction evidence="10">
        <text>L-prolyl-[collagen] + 2-oxoglutarate + O2 = trans-4-hydroxy-L-prolyl-[collagen] + succinate + CO2</text>
        <dbReference type="Rhea" id="RHEA:18945"/>
        <dbReference type="Rhea" id="RHEA-COMP:11676"/>
        <dbReference type="Rhea" id="RHEA-COMP:11680"/>
        <dbReference type="ChEBI" id="CHEBI:15379"/>
        <dbReference type="ChEBI" id="CHEBI:16526"/>
        <dbReference type="ChEBI" id="CHEBI:16810"/>
        <dbReference type="ChEBI" id="CHEBI:30031"/>
        <dbReference type="ChEBI" id="CHEBI:50342"/>
        <dbReference type="ChEBI" id="CHEBI:61965"/>
        <dbReference type="EC" id="1.14.11.2"/>
    </reaction>
</comment>
<dbReference type="InterPro" id="IPR045054">
    <property type="entry name" value="P4HA-like"/>
</dbReference>
<dbReference type="SMART" id="SM00254">
    <property type="entry name" value="ShKT"/>
    <property type="match status" value="1"/>
</dbReference>
<evidence type="ECO:0000313" key="16">
    <source>
        <dbReference type="Proteomes" id="UP000747110"/>
    </source>
</evidence>
<evidence type="ECO:0000256" key="8">
    <source>
        <dbReference type="ARBA" id="ARBA00023004"/>
    </source>
</evidence>
<feature type="domain" description="Fe2OG dioxygenase" evidence="12">
    <location>
        <begin position="143"/>
        <end position="263"/>
    </location>
</feature>